<reference evidence="2 3" key="1">
    <citation type="journal article" date="2022" name="Nat. Plants">
        <title>Genomes of leafy and leafless Platanthera orchids illuminate the evolution of mycoheterotrophy.</title>
        <authorList>
            <person name="Li M.H."/>
            <person name="Liu K.W."/>
            <person name="Li Z."/>
            <person name="Lu H.C."/>
            <person name="Ye Q.L."/>
            <person name="Zhang D."/>
            <person name="Wang J.Y."/>
            <person name="Li Y.F."/>
            <person name="Zhong Z.M."/>
            <person name="Liu X."/>
            <person name="Yu X."/>
            <person name="Liu D.K."/>
            <person name="Tu X.D."/>
            <person name="Liu B."/>
            <person name="Hao Y."/>
            <person name="Liao X.Y."/>
            <person name="Jiang Y.T."/>
            <person name="Sun W.H."/>
            <person name="Chen J."/>
            <person name="Chen Y.Q."/>
            <person name="Ai Y."/>
            <person name="Zhai J.W."/>
            <person name="Wu S.S."/>
            <person name="Zhou Z."/>
            <person name="Hsiao Y.Y."/>
            <person name="Wu W.L."/>
            <person name="Chen Y.Y."/>
            <person name="Lin Y.F."/>
            <person name="Hsu J.L."/>
            <person name="Li C.Y."/>
            <person name="Wang Z.W."/>
            <person name="Zhao X."/>
            <person name="Zhong W.Y."/>
            <person name="Ma X.K."/>
            <person name="Ma L."/>
            <person name="Huang J."/>
            <person name="Chen G.Z."/>
            <person name="Huang M.Z."/>
            <person name="Huang L."/>
            <person name="Peng D.H."/>
            <person name="Luo Y.B."/>
            <person name="Zou S.Q."/>
            <person name="Chen S.P."/>
            <person name="Lan S."/>
            <person name="Tsai W.C."/>
            <person name="Van de Peer Y."/>
            <person name="Liu Z.J."/>
        </authorList>
    </citation>
    <scope>NUCLEOTIDE SEQUENCE [LARGE SCALE GENOMIC DNA]</scope>
    <source>
        <strain evidence="2">Lor288</strain>
    </source>
</reference>
<feature type="region of interest" description="Disordered" evidence="1">
    <location>
        <begin position="123"/>
        <end position="183"/>
    </location>
</feature>
<name>A0ABR2ML04_9ASPA</name>
<dbReference type="EMBL" id="JBBWWR010000006">
    <property type="protein sequence ID" value="KAK8964795.1"/>
    <property type="molecule type" value="Genomic_DNA"/>
</dbReference>
<protein>
    <submittedName>
        <fullName evidence="2">Uncharacterized protein</fullName>
    </submittedName>
</protein>
<feature type="region of interest" description="Disordered" evidence="1">
    <location>
        <begin position="16"/>
        <end position="104"/>
    </location>
</feature>
<organism evidence="2 3">
    <name type="scientific">Platanthera guangdongensis</name>
    <dbReference type="NCBI Taxonomy" id="2320717"/>
    <lineage>
        <taxon>Eukaryota</taxon>
        <taxon>Viridiplantae</taxon>
        <taxon>Streptophyta</taxon>
        <taxon>Embryophyta</taxon>
        <taxon>Tracheophyta</taxon>
        <taxon>Spermatophyta</taxon>
        <taxon>Magnoliopsida</taxon>
        <taxon>Liliopsida</taxon>
        <taxon>Asparagales</taxon>
        <taxon>Orchidaceae</taxon>
        <taxon>Orchidoideae</taxon>
        <taxon>Orchideae</taxon>
        <taxon>Orchidinae</taxon>
        <taxon>Platanthera</taxon>
    </lineage>
</organism>
<evidence type="ECO:0000256" key="1">
    <source>
        <dbReference type="SAM" id="MobiDB-lite"/>
    </source>
</evidence>
<gene>
    <name evidence="2" type="ORF">KSP40_PGU022736</name>
</gene>
<evidence type="ECO:0000313" key="2">
    <source>
        <dbReference type="EMBL" id="KAK8964795.1"/>
    </source>
</evidence>
<proteinExistence type="predicted"/>
<sequence>MMRAIFSKKLPATAIKNGATVVSKNKDDSSDKQSDNSSDEEKGNGNKNVAAQKALLTLNNGVTQDSSSESLESYSDDEDYSAKVSHVKRKMHRVSSENYSDSDDEEMMRAIFSKKLPATAIKNGATVVSKNKDDSSDKQSDNSSDEEKGNGNKNVAAQKALLTLNNGVTQDSSSESSESYSDDEVNFSFLCLGVLIPFC</sequence>
<comment type="caution">
    <text evidence="2">The sequence shown here is derived from an EMBL/GenBank/DDBJ whole genome shotgun (WGS) entry which is preliminary data.</text>
</comment>
<keyword evidence="3" id="KW-1185">Reference proteome</keyword>
<dbReference type="Proteomes" id="UP001412067">
    <property type="component" value="Unassembled WGS sequence"/>
</dbReference>
<feature type="compositionally biased region" description="Basic and acidic residues" evidence="1">
    <location>
        <begin position="24"/>
        <end position="44"/>
    </location>
</feature>
<feature type="compositionally biased region" description="Basic and acidic residues" evidence="1">
    <location>
        <begin position="130"/>
        <end position="150"/>
    </location>
</feature>
<evidence type="ECO:0000313" key="3">
    <source>
        <dbReference type="Proteomes" id="UP001412067"/>
    </source>
</evidence>
<accession>A0ABR2ML04</accession>